<dbReference type="PANTHER" id="PTHR11927">
    <property type="entry name" value="GALACTOSIDE 2-L-FUCOSYLTRANSFERASE"/>
    <property type="match status" value="1"/>
</dbReference>
<organism evidence="4 6">
    <name type="scientific">Rotaria sordida</name>
    <dbReference type="NCBI Taxonomy" id="392033"/>
    <lineage>
        <taxon>Eukaryota</taxon>
        <taxon>Metazoa</taxon>
        <taxon>Spiralia</taxon>
        <taxon>Gnathifera</taxon>
        <taxon>Rotifera</taxon>
        <taxon>Eurotatoria</taxon>
        <taxon>Bdelloidea</taxon>
        <taxon>Philodinida</taxon>
        <taxon>Philodinidae</taxon>
        <taxon>Rotaria</taxon>
    </lineage>
</organism>
<dbReference type="UniPathway" id="UPA00378"/>
<dbReference type="CDD" id="cd11301">
    <property type="entry name" value="Fut1_Fut2_like"/>
    <property type="match status" value="1"/>
</dbReference>
<dbReference type="EC" id="2.4.1.-" evidence="3"/>
<feature type="transmembrane region" description="Helical" evidence="3">
    <location>
        <begin position="16"/>
        <end position="34"/>
    </location>
</feature>
<evidence type="ECO:0000313" key="6">
    <source>
        <dbReference type="Proteomes" id="UP000663864"/>
    </source>
</evidence>
<comment type="caution">
    <text evidence="4">The sequence shown here is derived from an EMBL/GenBank/DDBJ whole genome shotgun (WGS) entry which is preliminary data.</text>
</comment>
<dbReference type="Pfam" id="PF01531">
    <property type="entry name" value="Glyco_transf_11"/>
    <property type="match status" value="1"/>
</dbReference>
<keyword evidence="3" id="KW-0812">Transmembrane</keyword>
<gene>
    <name evidence="5" type="ORF">JBS370_LOCUS33407</name>
    <name evidence="4" type="ORF">ZHD862_LOCUS23342</name>
</gene>
<proteinExistence type="inferred from homology"/>
<dbReference type="GO" id="GO:0032580">
    <property type="term" value="C:Golgi cisterna membrane"/>
    <property type="evidence" value="ECO:0007669"/>
    <property type="project" value="UniProtKB-SubCell"/>
</dbReference>
<protein>
    <recommendedName>
        <fullName evidence="3">L-Fucosyltransferase</fullName>
        <ecNumber evidence="3">2.4.1.-</ecNumber>
    </recommendedName>
</protein>
<keyword evidence="1 3" id="KW-0328">Glycosyltransferase</keyword>
<comment type="subcellular location">
    <subcellularLocation>
        <location evidence="3">Golgi apparatus</location>
        <location evidence="3">Golgi stack membrane</location>
        <topology evidence="3">Single-pass type II membrane protein</topology>
    </subcellularLocation>
</comment>
<keyword evidence="3" id="KW-0325">Glycoprotein</keyword>
<comment type="pathway">
    <text evidence="3">Protein modification; protein glycosylation.</text>
</comment>
<dbReference type="InterPro" id="IPR002516">
    <property type="entry name" value="Glyco_trans_11"/>
</dbReference>
<comment type="similarity">
    <text evidence="3">Belongs to the glycosyltransferase 11 family.</text>
</comment>
<accession>A0A814X317</accession>
<dbReference type="Proteomes" id="UP000663836">
    <property type="component" value="Unassembled WGS sequence"/>
</dbReference>
<dbReference type="PANTHER" id="PTHR11927:SF9">
    <property type="entry name" value="L-FUCOSYLTRANSFERASE"/>
    <property type="match status" value="1"/>
</dbReference>
<evidence type="ECO:0000313" key="4">
    <source>
        <dbReference type="EMBL" id="CAF1210603.1"/>
    </source>
</evidence>
<reference evidence="4" key="1">
    <citation type="submission" date="2021-02" db="EMBL/GenBank/DDBJ databases">
        <authorList>
            <person name="Nowell W R."/>
        </authorList>
    </citation>
    <scope>NUCLEOTIDE SEQUENCE</scope>
</reference>
<dbReference type="Proteomes" id="UP000663864">
    <property type="component" value="Unassembled WGS sequence"/>
</dbReference>
<dbReference type="EMBL" id="CAJNOT010001512">
    <property type="protein sequence ID" value="CAF1210603.1"/>
    <property type="molecule type" value="Genomic_DNA"/>
</dbReference>
<dbReference type="GO" id="GO:0008107">
    <property type="term" value="F:galactoside 2-alpha-L-fucosyltransferase activity"/>
    <property type="evidence" value="ECO:0007669"/>
    <property type="project" value="InterPro"/>
</dbReference>
<dbReference type="EMBL" id="CAJOBD010009654">
    <property type="protein sequence ID" value="CAF4139237.1"/>
    <property type="molecule type" value="Genomic_DNA"/>
</dbReference>
<keyword evidence="3" id="KW-0333">Golgi apparatus</keyword>
<evidence type="ECO:0000313" key="5">
    <source>
        <dbReference type="EMBL" id="CAF4139237.1"/>
    </source>
</evidence>
<evidence type="ECO:0000256" key="2">
    <source>
        <dbReference type="ARBA" id="ARBA00022679"/>
    </source>
</evidence>
<keyword evidence="3" id="KW-0735">Signal-anchor</keyword>
<name>A0A814X317_9BILA</name>
<dbReference type="GO" id="GO:0005975">
    <property type="term" value="P:carbohydrate metabolic process"/>
    <property type="evidence" value="ECO:0007669"/>
    <property type="project" value="InterPro"/>
</dbReference>
<keyword evidence="3" id="KW-1133">Transmembrane helix</keyword>
<dbReference type="AlphaFoldDB" id="A0A814X317"/>
<sequence length="371" mass="43159">MKFINDNNFQSTKWRFIQVLLVILIITAITLYILPMKFVTYPFSITSKNQHAITTITAQKTKIYCIVYLKDRSGRLGNRMFMIASAYGLARLHSCHLYLTPEIINEMNAIFILNLSPFLISSTIFDSIIHNNSKPMTKISKNVVCQYIPELTRPNAISSGCIFELKGFWQSYLHFAKYNDDIRERIFVATQSVLKKVSKLFINIYEQKFNFKPQFSLEDHQSFKKQLVQSNWTTWIGIHVRRKDFVLLNYSSTDEYLFAAIDYYIRHYPNAYSIVASDDKSYCKNLFHNLSNIFVTPQSFSVGDDLITLSLCEHSIITGGTFGWWTGYLANGQVVHDKTYPSGCERREYYYPPWFLIDGKVRAHTNSKNIL</sequence>
<evidence type="ECO:0000256" key="3">
    <source>
        <dbReference type="RuleBase" id="RU363129"/>
    </source>
</evidence>
<keyword evidence="3" id="KW-0472">Membrane</keyword>
<keyword evidence="2 3" id="KW-0808">Transferase</keyword>
<evidence type="ECO:0000256" key="1">
    <source>
        <dbReference type="ARBA" id="ARBA00022676"/>
    </source>
</evidence>